<keyword evidence="2" id="KW-0472">Membrane</keyword>
<dbReference type="InterPro" id="IPR014221">
    <property type="entry name" value="SpoII_E"/>
</dbReference>
<keyword evidence="5" id="KW-1185">Reference proteome</keyword>
<gene>
    <name evidence="4" type="ORF">SAMN03080614_10954</name>
</gene>
<keyword evidence="2" id="KW-0812">Transmembrane</keyword>
<dbReference type="PANTHER" id="PTHR43156">
    <property type="entry name" value="STAGE II SPORULATION PROTEIN E-RELATED"/>
    <property type="match status" value="1"/>
</dbReference>
<dbReference type="SMART" id="SM00331">
    <property type="entry name" value="PP2C_SIG"/>
    <property type="match status" value="1"/>
</dbReference>
<dbReference type="InterPro" id="IPR052016">
    <property type="entry name" value="Bact_Sigma-Reg"/>
</dbReference>
<feature type="domain" description="PPM-type phosphatase" evidence="3">
    <location>
        <begin position="567"/>
        <end position="780"/>
    </location>
</feature>
<sequence length="799" mass="89294">MINRETHRWAPVENKGLRGRILHTLNIFFGYRNILYNILILMLTGVTILEGITPFILPFVAVAPLEQIPNMIIVVLIFGLFSQNTNILLLILSMFIIWVVKKKTSDNSIYSMLALPLLIAFTYSPVLVTSDFISFDIFLLILQIIIGLTSAYIFKQGLFILQFEREKTVETIICAVIMWGLALSGITSLTVANISVVGTLSKLILLVTAYIGGIKLAATLGIIIGLLSNFSHPNITHHIAFYGFTGLTAGIMNNWKKPGIILGYIGGGLTIFLYSLDFFEFKMLALESLIALSIFLLTPKAIFNKIQELNNGEQREKIYQKKVKDAAIKKIYQFASIFRELAQGFNDVAVSKYQMEQQSVHQMIETIQQKACGDCKKANLCWQKEFLGTYKDLFKMVNLAEEGQLQISNIPDQLFKKCINTKGLVDITQSVYELHKINYQWQQSLLESKGLVANQLEGIARVMENLAMDINLDIGRRKDIEQELWQLLDDAGIECEEINVKGIERDKPEVQIVKKSCGGNGECEKIVTGLVEKRFKNQMCVLKGSCGYYGNENNSGNCKFALLSKEKYKLSIGVGQKGINGICGDTFSQFSLDNGKQVLILSDGMGKGEKAKEESERIVGLLRKMLQVGFDTEKAIKAVNTILSLRNNEESFATLDIAVIDLYNGKTQFFKNGAAMSFIKSGKDVKRIEGNNLPVGMLENVGATVTEYPLQKDDFLIMVSDGVLDSNPVATDKEGWLTFLLENITPNISPNRLAELILHKSRQRGIESKLDDLTVVVIKLEGNSQPSVLGRWVIQKMTN</sequence>
<dbReference type="NCBIfam" id="TIGR02865">
    <property type="entry name" value="spore_II_E"/>
    <property type="match status" value="1"/>
</dbReference>
<keyword evidence="1" id="KW-0378">Hydrolase</keyword>
<dbReference type="SUPFAM" id="SSF81606">
    <property type="entry name" value="PP2C-like"/>
    <property type="match status" value="1"/>
</dbReference>
<keyword evidence="2" id="KW-1133">Transmembrane helix</keyword>
<dbReference type="InterPro" id="IPR045768">
    <property type="entry name" value="SpoIIE_N"/>
</dbReference>
<dbReference type="STRING" id="1120990.SAMN03080614_10954"/>
<dbReference type="InterPro" id="IPR036457">
    <property type="entry name" value="PPM-type-like_dom_sf"/>
</dbReference>
<reference evidence="5" key="1">
    <citation type="submission" date="2016-10" db="EMBL/GenBank/DDBJ databases">
        <authorList>
            <person name="Varghese N."/>
            <person name="Submissions S."/>
        </authorList>
    </citation>
    <scope>NUCLEOTIDE SEQUENCE [LARGE SCALE GENOMIC DNA]</scope>
    <source>
        <strain evidence="5">DSM 13577</strain>
    </source>
</reference>
<dbReference type="Proteomes" id="UP000243819">
    <property type="component" value="Unassembled WGS sequence"/>
</dbReference>
<feature type="transmembrane region" description="Helical" evidence="2">
    <location>
        <begin position="261"/>
        <end position="279"/>
    </location>
</feature>
<organism evidence="4 5">
    <name type="scientific">Anaerobranca gottschalkii DSM 13577</name>
    <dbReference type="NCBI Taxonomy" id="1120990"/>
    <lineage>
        <taxon>Bacteria</taxon>
        <taxon>Bacillati</taxon>
        <taxon>Bacillota</taxon>
        <taxon>Clostridia</taxon>
        <taxon>Eubacteriales</taxon>
        <taxon>Proteinivoracaceae</taxon>
        <taxon>Anaerobranca</taxon>
    </lineage>
</organism>
<evidence type="ECO:0000313" key="5">
    <source>
        <dbReference type="Proteomes" id="UP000243819"/>
    </source>
</evidence>
<evidence type="ECO:0000256" key="2">
    <source>
        <dbReference type="SAM" id="Phobius"/>
    </source>
</evidence>
<dbReference type="Pfam" id="PF19732">
    <property type="entry name" value="SpoIIE_N"/>
    <property type="match status" value="1"/>
</dbReference>
<dbReference type="AlphaFoldDB" id="A0A1I0CVD3"/>
<feature type="transmembrane region" description="Helical" evidence="2">
    <location>
        <begin position="34"/>
        <end position="60"/>
    </location>
</feature>
<dbReference type="Gene3D" id="3.60.40.10">
    <property type="entry name" value="PPM-type phosphatase domain"/>
    <property type="match status" value="1"/>
</dbReference>
<dbReference type="GO" id="GO:0004722">
    <property type="term" value="F:protein serine/threonine phosphatase activity"/>
    <property type="evidence" value="ECO:0007669"/>
    <property type="project" value="InterPro"/>
</dbReference>
<dbReference type="EMBL" id="FOIF01000095">
    <property type="protein sequence ID" value="SET23372.1"/>
    <property type="molecule type" value="Genomic_DNA"/>
</dbReference>
<dbReference type="OrthoDB" id="9763774at2"/>
<feature type="transmembrane region" description="Helical" evidence="2">
    <location>
        <begin position="132"/>
        <end position="154"/>
    </location>
</feature>
<feature type="transmembrane region" description="Helical" evidence="2">
    <location>
        <begin position="203"/>
        <end position="227"/>
    </location>
</feature>
<feature type="transmembrane region" description="Helical" evidence="2">
    <location>
        <begin position="107"/>
        <end position="126"/>
    </location>
</feature>
<dbReference type="PANTHER" id="PTHR43156:SF2">
    <property type="entry name" value="STAGE II SPORULATION PROTEIN E"/>
    <property type="match status" value="1"/>
</dbReference>
<evidence type="ECO:0000256" key="1">
    <source>
        <dbReference type="ARBA" id="ARBA00022801"/>
    </source>
</evidence>
<feature type="transmembrane region" description="Helical" evidence="2">
    <location>
        <begin position="175"/>
        <end position="197"/>
    </location>
</feature>
<evidence type="ECO:0000313" key="4">
    <source>
        <dbReference type="EMBL" id="SET23372.1"/>
    </source>
</evidence>
<evidence type="ECO:0000259" key="3">
    <source>
        <dbReference type="SMART" id="SM00331"/>
    </source>
</evidence>
<proteinExistence type="predicted"/>
<dbReference type="Pfam" id="PF07228">
    <property type="entry name" value="SpoIIE"/>
    <property type="match status" value="1"/>
</dbReference>
<feature type="transmembrane region" description="Helical" evidence="2">
    <location>
        <begin position="72"/>
        <end position="100"/>
    </location>
</feature>
<dbReference type="RefSeq" id="WP_091351610.1">
    <property type="nucleotide sequence ID" value="NZ_FOIF01000095.1"/>
</dbReference>
<name>A0A1I0CVD3_9FIRM</name>
<accession>A0A1I0CVD3</accession>
<protein>
    <submittedName>
        <fullName evidence="4">Stage II sporulation protein E</fullName>
    </submittedName>
</protein>
<dbReference type="InterPro" id="IPR001932">
    <property type="entry name" value="PPM-type_phosphatase-like_dom"/>
</dbReference>